<accession>A0A6N6JKP5</accession>
<dbReference type="Pfam" id="PF01052">
    <property type="entry name" value="FliMN_C"/>
    <property type="match status" value="1"/>
</dbReference>
<evidence type="ECO:0000259" key="2">
    <source>
        <dbReference type="Pfam" id="PF01052"/>
    </source>
</evidence>
<dbReference type="AlphaFoldDB" id="A0A6N6JKP5"/>
<dbReference type="EMBL" id="BLJE01000005">
    <property type="protein sequence ID" value="GFE66734.1"/>
    <property type="molecule type" value="Genomic_DNA"/>
</dbReference>
<evidence type="ECO:0000313" key="4">
    <source>
        <dbReference type="Proteomes" id="UP000436822"/>
    </source>
</evidence>
<comment type="caution">
    <text evidence="3">The sequence shown here is derived from an EMBL/GenBank/DDBJ whole genome shotgun (WGS) entry which is preliminary data.</text>
</comment>
<dbReference type="SUPFAM" id="SSF101801">
    <property type="entry name" value="Surface presentation of antigens (SPOA)"/>
    <property type="match status" value="1"/>
</dbReference>
<name>A0A6N6JKP5_9RHOB</name>
<evidence type="ECO:0000256" key="1">
    <source>
        <dbReference type="SAM" id="MobiDB-lite"/>
    </source>
</evidence>
<gene>
    <name evidence="3" type="ORF">KIN_38080</name>
</gene>
<dbReference type="InterPro" id="IPR001543">
    <property type="entry name" value="FliN-like_C"/>
</dbReference>
<dbReference type="OrthoDB" id="7824563at2"/>
<dbReference type="Gene3D" id="2.30.330.10">
    <property type="entry name" value="SpoA-like"/>
    <property type="match status" value="1"/>
</dbReference>
<dbReference type="RefSeq" id="WP_159810031.1">
    <property type="nucleotide sequence ID" value="NZ_BLJE01000005.1"/>
</dbReference>
<dbReference type="Proteomes" id="UP000436822">
    <property type="component" value="Unassembled WGS sequence"/>
</dbReference>
<keyword evidence="4" id="KW-1185">Reference proteome</keyword>
<protein>
    <recommendedName>
        <fullName evidence="2">Flagellar motor switch protein FliN-like C-terminal domain-containing protein</fullName>
    </recommendedName>
</protein>
<reference evidence="3 4" key="1">
    <citation type="submission" date="2019-12" db="EMBL/GenBank/DDBJ databases">
        <title>Litoreibacter badius sp. nov., a novel bacteriochlorophyll a-containing bacterium in the genus Litoreibacter.</title>
        <authorList>
            <person name="Kanamuro M."/>
            <person name="Takabe Y."/>
            <person name="Mori K."/>
            <person name="Takaichi S."/>
            <person name="Hanada S."/>
        </authorList>
    </citation>
    <scope>NUCLEOTIDE SEQUENCE [LARGE SCALE GENOMIC DNA]</scope>
    <source>
        <strain evidence="3 4">K6</strain>
    </source>
</reference>
<organism evidence="3 4">
    <name type="scientific">Litoreibacter roseus</name>
    <dbReference type="NCBI Taxonomy" id="2601869"/>
    <lineage>
        <taxon>Bacteria</taxon>
        <taxon>Pseudomonadati</taxon>
        <taxon>Pseudomonadota</taxon>
        <taxon>Alphaproteobacteria</taxon>
        <taxon>Rhodobacterales</taxon>
        <taxon>Roseobacteraceae</taxon>
        <taxon>Litoreibacter</taxon>
    </lineage>
</organism>
<sequence>MADTDQTAPDTAARDPAGHVAVMRKKLRTRAPVRARRHDLLEESADAGFRNTAKTLFDMDLKLADVHADALVRDAALESLEEVTLIFRLAGPAGEEGLFVLDGMLIDALIEQQTLGRVAKSPRLDRPVTRIDAKLAQSFVLAVLAQFEKIYAKDSHTQSYAGYTIKVVEFDRAALSLALTSPSYDILDVTLDMGPGIKTGKARIWYPAGAVDAVAPATIPQTNPFIASLLSNVTAPLNAEIRGLRLPLTDLISLEPGSLIPVDLAMLADVHLCAPGGKSIGTGRLGQLYGDRAVRVTHLAGQPERDASDGSPASAESPMLGEPFNTNATALPAGAPEQDASIPLKALEDAPSLEETIEPLETVPMAMQQP</sequence>
<proteinExistence type="predicted"/>
<evidence type="ECO:0000313" key="3">
    <source>
        <dbReference type="EMBL" id="GFE66734.1"/>
    </source>
</evidence>
<feature type="domain" description="Flagellar motor switch protein FliN-like C-terminal" evidence="2">
    <location>
        <begin position="230"/>
        <end position="299"/>
    </location>
</feature>
<feature type="region of interest" description="Disordered" evidence="1">
    <location>
        <begin position="300"/>
        <end position="370"/>
    </location>
</feature>
<dbReference type="InterPro" id="IPR036429">
    <property type="entry name" value="SpoA-like_sf"/>
</dbReference>